<sequence length="182" mass="21006">MKNLILTSFTLLFIYNLNAQTELQFKSGAPFLLGEIAQEHLEEPPYKNWFAPNFEKATIDQNLITPLAEKITHKKILLFMGTWCGDSKREVPTILKLLQQLNFPNNQLEIIAVDGRKEFYKTSPDGKATTFNLKRVPTLIVLENNKELNRIVETPIISWEADLLAILNQQKYVPNYTTNRIE</sequence>
<evidence type="ECO:0000313" key="2">
    <source>
        <dbReference type="EMBL" id="OQD41836.1"/>
    </source>
</evidence>
<dbReference type="OrthoDB" id="6398367at2"/>
<comment type="caution">
    <text evidence="2">The sequence shown here is derived from an EMBL/GenBank/DDBJ whole genome shotgun (WGS) entry which is preliminary data.</text>
</comment>
<organism evidence="2 3">
    <name type="scientific">Croceivirga radicis</name>
    <dbReference type="NCBI Taxonomy" id="1929488"/>
    <lineage>
        <taxon>Bacteria</taxon>
        <taxon>Pseudomonadati</taxon>
        <taxon>Bacteroidota</taxon>
        <taxon>Flavobacteriia</taxon>
        <taxon>Flavobacteriales</taxon>
        <taxon>Flavobacteriaceae</taxon>
        <taxon>Croceivirga</taxon>
    </lineage>
</organism>
<dbReference type="CDD" id="cd02947">
    <property type="entry name" value="TRX_family"/>
    <property type="match status" value="1"/>
</dbReference>
<dbReference type="InterPro" id="IPR013766">
    <property type="entry name" value="Thioredoxin_domain"/>
</dbReference>
<reference evidence="2 3" key="1">
    <citation type="submission" date="2016-12" db="EMBL/GenBank/DDBJ databases">
        <authorList>
            <person name="Song W.-J."/>
            <person name="Kurnit D.M."/>
        </authorList>
    </citation>
    <scope>NUCLEOTIDE SEQUENCE [LARGE SCALE GENOMIC DNA]</scope>
    <source>
        <strain evidence="2 3">HSG9</strain>
    </source>
</reference>
<dbReference type="Gene3D" id="3.40.30.10">
    <property type="entry name" value="Glutaredoxin"/>
    <property type="match status" value="1"/>
</dbReference>
<evidence type="ECO:0000313" key="3">
    <source>
        <dbReference type="Proteomes" id="UP000191680"/>
    </source>
</evidence>
<accession>A0A1V6LPD6</accession>
<protein>
    <recommendedName>
        <fullName evidence="1">Thioredoxin domain-containing protein</fullName>
    </recommendedName>
</protein>
<dbReference type="EMBL" id="MTBC01000010">
    <property type="protein sequence ID" value="OQD41836.1"/>
    <property type="molecule type" value="Genomic_DNA"/>
</dbReference>
<gene>
    <name evidence="2" type="ORF">BUL40_13335</name>
</gene>
<dbReference type="Pfam" id="PF14595">
    <property type="entry name" value="Thioredoxin_9"/>
    <property type="match status" value="1"/>
</dbReference>
<dbReference type="Proteomes" id="UP000191680">
    <property type="component" value="Unassembled WGS sequence"/>
</dbReference>
<dbReference type="RefSeq" id="WP_080319652.1">
    <property type="nucleotide sequence ID" value="NZ_MTBC01000010.1"/>
</dbReference>
<feature type="domain" description="Thioredoxin" evidence="1">
    <location>
        <begin position="45"/>
        <end position="172"/>
    </location>
</feature>
<name>A0A1V6LPD6_9FLAO</name>
<dbReference type="SUPFAM" id="SSF52833">
    <property type="entry name" value="Thioredoxin-like"/>
    <property type="match status" value="1"/>
</dbReference>
<dbReference type="PROSITE" id="PS51352">
    <property type="entry name" value="THIOREDOXIN_2"/>
    <property type="match status" value="1"/>
</dbReference>
<proteinExistence type="predicted"/>
<keyword evidence="3" id="KW-1185">Reference proteome</keyword>
<evidence type="ECO:0000259" key="1">
    <source>
        <dbReference type="PROSITE" id="PS51352"/>
    </source>
</evidence>
<dbReference type="InterPro" id="IPR036249">
    <property type="entry name" value="Thioredoxin-like_sf"/>
</dbReference>
<dbReference type="AlphaFoldDB" id="A0A1V6LPD6"/>